<dbReference type="GO" id="GO:0005886">
    <property type="term" value="C:plasma membrane"/>
    <property type="evidence" value="ECO:0007669"/>
    <property type="project" value="UniProtKB-SubCell"/>
</dbReference>
<dbReference type="InterPro" id="IPR018303">
    <property type="entry name" value="ATPase_P-typ_P_site"/>
</dbReference>
<feature type="transmembrane region" description="Helical" evidence="12">
    <location>
        <begin position="865"/>
        <end position="885"/>
    </location>
</feature>
<dbReference type="SMART" id="SM00831">
    <property type="entry name" value="Cation_ATPase_N"/>
    <property type="match status" value="1"/>
</dbReference>
<dbReference type="GO" id="GO:0005524">
    <property type="term" value="F:ATP binding"/>
    <property type="evidence" value="ECO:0007669"/>
    <property type="project" value="UniProtKB-KW"/>
</dbReference>
<dbReference type="SUPFAM" id="SSF56784">
    <property type="entry name" value="HAD-like"/>
    <property type="match status" value="1"/>
</dbReference>
<protein>
    <submittedName>
        <fullName evidence="14">Cation transport ATPase</fullName>
    </submittedName>
</protein>
<keyword evidence="11 12" id="KW-0472">Membrane</keyword>
<dbReference type="Gene3D" id="3.40.1110.10">
    <property type="entry name" value="Calcium-transporting ATPase, cytoplasmic domain N"/>
    <property type="match status" value="1"/>
</dbReference>
<dbReference type="PANTHER" id="PTHR43294">
    <property type="entry name" value="SODIUM/POTASSIUM-TRANSPORTING ATPASE SUBUNIT ALPHA"/>
    <property type="match status" value="1"/>
</dbReference>
<dbReference type="InterPro" id="IPR008250">
    <property type="entry name" value="ATPase_P-typ_transduc_dom_A_sf"/>
</dbReference>
<dbReference type="Gene3D" id="1.20.1110.10">
    <property type="entry name" value="Calcium-transporting ATPase, transmembrane domain"/>
    <property type="match status" value="1"/>
</dbReference>
<feature type="transmembrane region" description="Helical" evidence="12">
    <location>
        <begin position="784"/>
        <end position="805"/>
    </location>
</feature>
<dbReference type="SFLD" id="SFLDF00027">
    <property type="entry name" value="p-type_atpase"/>
    <property type="match status" value="1"/>
</dbReference>
<name>A0A401IQB2_9LACO</name>
<dbReference type="Pfam" id="PF08282">
    <property type="entry name" value="Hydrolase_3"/>
    <property type="match status" value="1"/>
</dbReference>
<feature type="transmembrane region" description="Helical" evidence="12">
    <location>
        <begin position="55"/>
        <end position="74"/>
    </location>
</feature>
<gene>
    <name evidence="14" type="primary">mgtA</name>
    <name evidence="14" type="ORF">LFYK43_01860</name>
</gene>
<sequence length="925" mass="100520">MRKIGNLEIEQIAKLAQNDVYQQLGTSSNGLDRAEVQKRQEKYGKNILAKEKKTPLLITFLQNFTSLMAVLLWVAGGISFIAGLTELGIAIWSVNLINGLFSFWQEYQASKATAALNEMLAESSSVLREGKQQDVPAEQLVPGDIVNLAEGADIPADIRLLSSNGLRVDQSTLTGEVDPINKNADPFTGQTDTVSELKNFIFSGTSIIKGNATGVVVKIGMKTSFGQIASLTQNVQSELSPLQKELNVLTKQISLLAISIGALFFLAAVFLVHYPLIKSFIFALGMIVAFIPEGLLPTVTLSLAGAVSRMAQKNALVKKLSSVESLGSASVICSDKTGTLTQNQMTVLHLWTPLRSYHVTGQGYAPHGSIYDGPHQRSVKNDPELAELLAGGLLADNAKIEEPNDKHSGYACIGDPTEGCLEVAAQKGGFNSAAERKQHPRQKEFPFDSDRKMMTVVIEKGQERAFDSYTKGAPDNVLAKCSTYFSAGKSLPLTDSKKAEINAANDGYAKQGLRVLAVAGKILPKDTKASNLEEDQVESELTFLGLTAMYDPPRPEVKKAAAECRKAKIKVIMVTGDNGLTAETIAKRIGIVDRKKNVKVITGAELNKMNDNALKDALRGEIVFARMAPEQKYRVVDNLQQMKQIVAVTGDGVNDAPALKKADIGVAMGKTGTDVAKEAADMVLTDDNFASIVAAIKEGRGVYSNIRKFLLYILNSNLPEAIPSALFLLSGGKIPLALTVMEILFIDLGTDMAPALGLGRQATEKEVMNQPPRSTKEHLINKTVLLKAFTWYGALAALLSTVGFFLNNAFNGHYYPALPTAGWDYRQATTLALGAVIFCQMATVLNCRFDTETLFTKQNFFSNSLVYTGIILEGLLLLALCYVPFLQEIFGTARLLLSDWVFLFCLPLPLILLDELRKYLVRKNS</sequence>
<dbReference type="SFLD" id="SFLDG00002">
    <property type="entry name" value="C1.7:_P-type_atpase_like"/>
    <property type="match status" value="1"/>
</dbReference>
<reference evidence="15" key="1">
    <citation type="journal article" date="2019" name="Int. J. Syst. Evol. Microbiol.">
        <title>Lactobacillus salitolerans sp. nov., a novel lactic acid bacterium isolated from spent mushroom substrates.</title>
        <authorList>
            <person name="Tohno M."/>
            <person name="Tanizawa Y."/>
            <person name="Kojima Y."/>
            <person name="Sakamoto M."/>
            <person name="Nakamura Y."/>
            <person name="Ohkuma M."/>
            <person name="Kobayashi H."/>
        </authorList>
    </citation>
    <scope>NUCLEOTIDE SEQUENCE [LARGE SCALE GENOMIC DNA]</scope>
    <source>
        <strain evidence="15">YK43</strain>
    </source>
</reference>
<dbReference type="PRINTS" id="PR00119">
    <property type="entry name" value="CATATPASE"/>
</dbReference>
<proteinExistence type="inferred from homology"/>
<evidence type="ECO:0000256" key="9">
    <source>
        <dbReference type="ARBA" id="ARBA00022967"/>
    </source>
</evidence>
<dbReference type="InterPro" id="IPR023214">
    <property type="entry name" value="HAD_sf"/>
</dbReference>
<dbReference type="GO" id="GO:0019829">
    <property type="term" value="F:ATPase-coupled monoatomic cation transmembrane transporter activity"/>
    <property type="evidence" value="ECO:0007669"/>
    <property type="project" value="TreeGrafter"/>
</dbReference>
<comment type="caution">
    <text evidence="14">The sequence shown here is derived from an EMBL/GenBank/DDBJ whole genome shotgun (WGS) entry which is preliminary data.</text>
</comment>
<dbReference type="AlphaFoldDB" id="A0A401IQB2"/>
<dbReference type="GO" id="GO:1902600">
    <property type="term" value="P:proton transmembrane transport"/>
    <property type="evidence" value="ECO:0007669"/>
    <property type="project" value="TreeGrafter"/>
</dbReference>
<dbReference type="SUPFAM" id="SSF81665">
    <property type="entry name" value="Calcium ATPase, transmembrane domain M"/>
    <property type="match status" value="1"/>
</dbReference>
<evidence type="ECO:0000313" key="14">
    <source>
        <dbReference type="EMBL" id="GBG93727.1"/>
    </source>
</evidence>
<dbReference type="Pfam" id="PF00690">
    <property type="entry name" value="Cation_ATPase_N"/>
    <property type="match status" value="1"/>
</dbReference>
<keyword evidence="10 12" id="KW-1133">Transmembrane helix</keyword>
<feature type="transmembrane region" description="Helical" evidence="12">
    <location>
        <begin position="80"/>
        <end position="101"/>
    </location>
</feature>
<evidence type="ECO:0000256" key="11">
    <source>
        <dbReference type="ARBA" id="ARBA00023136"/>
    </source>
</evidence>
<evidence type="ECO:0000256" key="10">
    <source>
        <dbReference type="ARBA" id="ARBA00022989"/>
    </source>
</evidence>
<keyword evidence="4" id="KW-0597">Phosphoprotein</keyword>
<feature type="transmembrane region" description="Helical" evidence="12">
    <location>
        <begin position="280"/>
        <end position="304"/>
    </location>
</feature>
<keyword evidence="7" id="KW-0067">ATP-binding</keyword>
<dbReference type="PROSITE" id="PS00154">
    <property type="entry name" value="ATPASE_E1_E2"/>
    <property type="match status" value="1"/>
</dbReference>
<accession>A0A401IQB2</accession>
<evidence type="ECO:0000256" key="7">
    <source>
        <dbReference type="ARBA" id="ARBA00022840"/>
    </source>
</evidence>
<dbReference type="GO" id="GO:0016887">
    <property type="term" value="F:ATP hydrolysis activity"/>
    <property type="evidence" value="ECO:0007669"/>
    <property type="project" value="InterPro"/>
</dbReference>
<feature type="domain" description="Cation-transporting P-type ATPase N-terminal" evidence="13">
    <location>
        <begin position="11"/>
        <end position="84"/>
    </location>
</feature>
<dbReference type="Gene3D" id="2.70.150.10">
    <property type="entry name" value="Calcium-transporting ATPase, cytoplasmic transduction domain A"/>
    <property type="match status" value="1"/>
</dbReference>
<dbReference type="FunFam" id="3.40.50.1000:FF:000028">
    <property type="entry name" value="Calcium-transporting P-type ATPase, putative"/>
    <property type="match status" value="1"/>
</dbReference>
<dbReference type="NCBIfam" id="TIGR01494">
    <property type="entry name" value="ATPase_P-type"/>
    <property type="match status" value="2"/>
</dbReference>
<dbReference type="Pfam" id="PF00689">
    <property type="entry name" value="Cation_ATPase_C"/>
    <property type="match status" value="1"/>
</dbReference>
<evidence type="ECO:0000256" key="6">
    <source>
        <dbReference type="ARBA" id="ARBA00022741"/>
    </source>
</evidence>
<evidence type="ECO:0000256" key="2">
    <source>
        <dbReference type="ARBA" id="ARBA00005675"/>
    </source>
</evidence>
<dbReference type="SFLD" id="SFLDS00003">
    <property type="entry name" value="Haloacid_Dehalogenase"/>
    <property type="match status" value="1"/>
</dbReference>
<dbReference type="InterPro" id="IPR050510">
    <property type="entry name" value="Cation_transp_ATPase_P-type"/>
</dbReference>
<dbReference type="EMBL" id="BFFP01000002">
    <property type="protein sequence ID" value="GBG93727.1"/>
    <property type="molecule type" value="Genomic_DNA"/>
</dbReference>
<feature type="transmembrane region" description="Helical" evidence="12">
    <location>
        <begin position="825"/>
        <end position="845"/>
    </location>
</feature>
<dbReference type="Pfam" id="PF00122">
    <property type="entry name" value="E1-E2_ATPase"/>
    <property type="match status" value="1"/>
</dbReference>
<evidence type="ECO:0000256" key="1">
    <source>
        <dbReference type="ARBA" id="ARBA00004651"/>
    </source>
</evidence>
<keyword evidence="9" id="KW-1278">Translocase</keyword>
<comment type="subcellular location">
    <subcellularLocation>
        <location evidence="1">Cell membrane</location>
        <topology evidence="1">Multi-pass membrane protein</topology>
    </subcellularLocation>
</comment>
<dbReference type="Gene3D" id="3.40.50.1000">
    <property type="entry name" value="HAD superfamily/HAD-like"/>
    <property type="match status" value="1"/>
</dbReference>
<evidence type="ECO:0000259" key="13">
    <source>
        <dbReference type="SMART" id="SM00831"/>
    </source>
</evidence>
<dbReference type="Proteomes" id="UP000286848">
    <property type="component" value="Unassembled WGS sequence"/>
</dbReference>
<evidence type="ECO:0000256" key="4">
    <source>
        <dbReference type="ARBA" id="ARBA00022553"/>
    </source>
</evidence>
<dbReference type="FunFam" id="3.40.50.1000:FF:000001">
    <property type="entry name" value="Phospholipid-transporting ATPase IC"/>
    <property type="match status" value="1"/>
</dbReference>
<evidence type="ECO:0000313" key="15">
    <source>
        <dbReference type="Proteomes" id="UP000286848"/>
    </source>
</evidence>
<keyword evidence="6" id="KW-0547">Nucleotide-binding</keyword>
<comment type="similarity">
    <text evidence="2">Belongs to the cation transport ATPase (P-type) (TC 3.A.3) family. Type IIA subfamily.</text>
</comment>
<keyword evidence="3" id="KW-1003">Cell membrane</keyword>
<dbReference type="Pfam" id="PF13246">
    <property type="entry name" value="Cation_ATPase"/>
    <property type="match status" value="1"/>
</dbReference>
<dbReference type="RefSeq" id="WP_124974498.1">
    <property type="nucleotide sequence ID" value="NZ_BFFP01000002.1"/>
</dbReference>
<dbReference type="InterPro" id="IPR023299">
    <property type="entry name" value="ATPase_P-typ_cyto_dom_N"/>
</dbReference>
<evidence type="ECO:0000256" key="5">
    <source>
        <dbReference type="ARBA" id="ARBA00022692"/>
    </source>
</evidence>
<dbReference type="InterPro" id="IPR006068">
    <property type="entry name" value="ATPase_P-typ_cation-transptr_C"/>
</dbReference>
<dbReference type="InterPro" id="IPR004014">
    <property type="entry name" value="ATPase_P-typ_cation-transptr_N"/>
</dbReference>
<dbReference type="InterPro" id="IPR023298">
    <property type="entry name" value="ATPase_P-typ_TM_dom_sf"/>
</dbReference>
<dbReference type="OrthoDB" id="9760364at2"/>
<keyword evidence="5 12" id="KW-0812">Transmembrane</keyword>
<evidence type="ECO:0000256" key="3">
    <source>
        <dbReference type="ARBA" id="ARBA00022475"/>
    </source>
</evidence>
<feature type="transmembrane region" description="Helical" evidence="12">
    <location>
        <begin position="891"/>
        <end position="913"/>
    </location>
</feature>
<dbReference type="InterPro" id="IPR059000">
    <property type="entry name" value="ATPase_P-type_domA"/>
</dbReference>
<dbReference type="FunFam" id="2.70.150.10:FF:000160">
    <property type="entry name" value="Sarcoplasmic/endoplasmic reticulum calcium ATPase 1"/>
    <property type="match status" value="1"/>
</dbReference>
<evidence type="ECO:0000256" key="8">
    <source>
        <dbReference type="ARBA" id="ARBA00022842"/>
    </source>
</evidence>
<keyword evidence="15" id="KW-1185">Reference proteome</keyword>
<dbReference type="SUPFAM" id="SSF81660">
    <property type="entry name" value="Metal cation-transporting ATPase, ATP-binding domain N"/>
    <property type="match status" value="1"/>
</dbReference>
<dbReference type="InterPro" id="IPR001757">
    <property type="entry name" value="P_typ_ATPase"/>
</dbReference>
<dbReference type="PRINTS" id="PR00120">
    <property type="entry name" value="HATPASE"/>
</dbReference>
<evidence type="ECO:0000256" key="12">
    <source>
        <dbReference type="SAM" id="Phobius"/>
    </source>
</evidence>
<keyword evidence="8" id="KW-0460">Magnesium</keyword>
<dbReference type="InterPro" id="IPR036412">
    <property type="entry name" value="HAD-like_sf"/>
</dbReference>
<organism evidence="14 15">
    <name type="scientific">Ligilactobacillus salitolerans</name>
    <dbReference type="NCBI Taxonomy" id="1808352"/>
    <lineage>
        <taxon>Bacteria</taxon>
        <taxon>Bacillati</taxon>
        <taxon>Bacillota</taxon>
        <taxon>Bacilli</taxon>
        <taxon>Lactobacillales</taxon>
        <taxon>Lactobacillaceae</taxon>
        <taxon>Ligilactobacillus</taxon>
    </lineage>
</organism>
<dbReference type="SUPFAM" id="SSF81653">
    <property type="entry name" value="Calcium ATPase, transduction domain A"/>
    <property type="match status" value="1"/>
</dbReference>
<dbReference type="PANTHER" id="PTHR43294:SF21">
    <property type="entry name" value="CATION TRANSPORTING ATPASE"/>
    <property type="match status" value="1"/>
</dbReference>
<dbReference type="InterPro" id="IPR044492">
    <property type="entry name" value="P_typ_ATPase_HD_dom"/>
</dbReference>
<feature type="transmembrane region" description="Helical" evidence="12">
    <location>
        <begin position="253"/>
        <end position="274"/>
    </location>
</feature>